<feature type="domain" description="PI3K/PI4K catalytic" evidence="12">
    <location>
        <begin position="1538"/>
        <end position="1883"/>
    </location>
</feature>
<evidence type="ECO:0000256" key="3">
    <source>
        <dbReference type="ARBA" id="ARBA00022527"/>
    </source>
</evidence>
<evidence type="ECO:0000256" key="6">
    <source>
        <dbReference type="ARBA" id="ARBA00022777"/>
    </source>
</evidence>
<keyword evidence="4" id="KW-0808">Transferase</keyword>
<dbReference type="STRING" id="91626.A0A0C9M6I5"/>
<dbReference type="InterPro" id="IPR036940">
    <property type="entry name" value="PI3/4_kinase_cat_sf"/>
</dbReference>
<keyword evidence="16" id="KW-1185">Reference proteome</keyword>
<dbReference type="InterPro" id="IPR031559">
    <property type="entry name" value="SMG1"/>
</dbReference>
<name>A0A0C9M6I5_9FUNG</name>
<proteinExistence type="inferred from homology"/>
<feature type="domain" description="FAT" evidence="13">
    <location>
        <begin position="970"/>
        <end position="1334"/>
    </location>
</feature>
<evidence type="ECO:0000259" key="14">
    <source>
        <dbReference type="PROSITE" id="PS51190"/>
    </source>
</evidence>
<dbReference type="Pfam" id="PF02260">
    <property type="entry name" value="FATC"/>
    <property type="match status" value="1"/>
</dbReference>
<dbReference type="PROSITE" id="PS00916">
    <property type="entry name" value="PI3_4_KINASE_2"/>
    <property type="match status" value="1"/>
</dbReference>
<evidence type="ECO:0000256" key="5">
    <source>
        <dbReference type="ARBA" id="ARBA00022741"/>
    </source>
</evidence>
<keyword evidence="6" id="KW-0418">Kinase</keyword>
<comment type="catalytic activity">
    <reaction evidence="9">
        <text>L-threonyl-[protein] + ATP = O-phospho-L-threonyl-[protein] + ADP + H(+)</text>
        <dbReference type="Rhea" id="RHEA:46608"/>
        <dbReference type="Rhea" id="RHEA-COMP:11060"/>
        <dbReference type="Rhea" id="RHEA-COMP:11605"/>
        <dbReference type="ChEBI" id="CHEBI:15378"/>
        <dbReference type="ChEBI" id="CHEBI:30013"/>
        <dbReference type="ChEBI" id="CHEBI:30616"/>
        <dbReference type="ChEBI" id="CHEBI:61977"/>
        <dbReference type="ChEBI" id="CHEBI:456216"/>
        <dbReference type="EC" id="2.7.11.1"/>
    </reaction>
</comment>
<dbReference type="EC" id="2.7.11.1" evidence="2"/>
<dbReference type="SUPFAM" id="SSF56112">
    <property type="entry name" value="Protein kinase-like (PK-like)"/>
    <property type="match status" value="1"/>
</dbReference>
<evidence type="ECO:0000256" key="7">
    <source>
        <dbReference type="ARBA" id="ARBA00022840"/>
    </source>
</evidence>
<dbReference type="GO" id="GO:0004674">
    <property type="term" value="F:protein serine/threonine kinase activity"/>
    <property type="evidence" value="ECO:0007669"/>
    <property type="project" value="UniProtKB-KW"/>
</dbReference>
<keyword evidence="5" id="KW-0547">Nucleotide-binding</keyword>
<dbReference type="InterPro" id="IPR018936">
    <property type="entry name" value="PI3/4_kinase_CS"/>
</dbReference>
<dbReference type="PANTHER" id="PTHR11139">
    <property type="entry name" value="ATAXIA TELANGIECTASIA MUTATED ATM -RELATED"/>
    <property type="match status" value="1"/>
</dbReference>
<accession>A0A0C9M6I5</accession>
<dbReference type="SMART" id="SM00146">
    <property type="entry name" value="PI3Kc"/>
    <property type="match status" value="1"/>
</dbReference>
<evidence type="ECO:0000256" key="8">
    <source>
        <dbReference type="ARBA" id="ARBA00023161"/>
    </source>
</evidence>
<evidence type="ECO:0000313" key="15">
    <source>
        <dbReference type="EMBL" id="GAN02379.1"/>
    </source>
</evidence>
<dbReference type="GO" id="GO:0035556">
    <property type="term" value="P:intracellular signal transduction"/>
    <property type="evidence" value="ECO:0007669"/>
    <property type="project" value="UniProtKB-ARBA"/>
</dbReference>
<dbReference type="SUPFAM" id="SSF48371">
    <property type="entry name" value="ARM repeat"/>
    <property type="match status" value="1"/>
</dbReference>
<evidence type="ECO:0000256" key="4">
    <source>
        <dbReference type="ARBA" id="ARBA00022679"/>
    </source>
</evidence>
<dbReference type="Proteomes" id="UP000053815">
    <property type="component" value="Unassembled WGS sequence"/>
</dbReference>
<evidence type="ECO:0000256" key="2">
    <source>
        <dbReference type="ARBA" id="ARBA00012513"/>
    </source>
</evidence>
<dbReference type="PANTHER" id="PTHR11139:SF71">
    <property type="entry name" value="SERINE_THREONINE-PROTEIN KINASE SMG1"/>
    <property type="match status" value="1"/>
</dbReference>
<feature type="compositionally biased region" description="Polar residues" evidence="11">
    <location>
        <begin position="2058"/>
        <end position="2067"/>
    </location>
</feature>
<dbReference type="Pfam" id="PF15785">
    <property type="entry name" value="SMG1"/>
    <property type="match status" value="1"/>
</dbReference>
<dbReference type="InterPro" id="IPR016024">
    <property type="entry name" value="ARM-type_fold"/>
</dbReference>
<keyword evidence="7" id="KW-0067">ATP-binding</keyword>
<dbReference type="SMART" id="SM01343">
    <property type="entry name" value="FATC"/>
    <property type="match status" value="1"/>
</dbReference>
<dbReference type="GO" id="GO:0005524">
    <property type="term" value="F:ATP binding"/>
    <property type="evidence" value="ECO:0007669"/>
    <property type="project" value="UniProtKB-KW"/>
</dbReference>
<dbReference type="EMBL" id="DF836310">
    <property type="protein sequence ID" value="GAN02379.1"/>
    <property type="molecule type" value="Genomic_DNA"/>
</dbReference>
<dbReference type="InterPro" id="IPR039414">
    <property type="entry name" value="SMG1_PIKKc"/>
</dbReference>
<evidence type="ECO:0000256" key="1">
    <source>
        <dbReference type="ARBA" id="ARBA00011031"/>
    </source>
</evidence>
<protein>
    <recommendedName>
        <fullName evidence="2">non-specific serine/threonine protein kinase</fullName>
        <ecNumber evidence="2">2.7.11.1</ecNumber>
    </recommendedName>
</protein>
<feature type="compositionally biased region" description="Basic and acidic residues" evidence="11">
    <location>
        <begin position="2073"/>
        <end position="2082"/>
    </location>
</feature>
<dbReference type="CDD" id="cd05170">
    <property type="entry name" value="PIKKc_SMG1"/>
    <property type="match status" value="1"/>
</dbReference>
<reference evidence="15" key="1">
    <citation type="submission" date="2014-09" db="EMBL/GenBank/DDBJ databases">
        <title>Draft genome sequence of an oleaginous Mucoromycotina fungus Mucor ambiguus NBRC6742.</title>
        <authorList>
            <person name="Takeda I."/>
            <person name="Yamane N."/>
            <person name="Morita T."/>
            <person name="Tamano K."/>
            <person name="Machida M."/>
            <person name="Baker S."/>
            <person name="Koike H."/>
        </authorList>
    </citation>
    <scope>NUCLEOTIDE SEQUENCE</scope>
    <source>
        <strain evidence="15">NBRC 6742</strain>
    </source>
</reference>
<dbReference type="PROSITE" id="PS51189">
    <property type="entry name" value="FAT"/>
    <property type="match status" value="1"/>
</dbReference>
<dbReference type="InterPro" id="IPR014009">
    <property type="entry name" value="PIK_FAT"/>
</dbReference>
<dbReference type="OrthoDB" id="381190at2759"/>
<feature type="region of interest" description="Disordered" evidence="11">
    <location>
        <begin position="2055"/>
        <end position="2082"/>
    </location>
</feature>
<dbReference type="Pfam" id="PF23593">
    <property type="entry name" value="HEAT_ATR"/>
    <property type="match status" value="1"/>
</dbReference>
<dbReference type="Pfam" id="PF00454">
    <property type="entry name" value="PI3_PI4_kinase"/>
    <property type="match status" value="1"/>
</dbReference>
<dbReference type="PROSITE" id="PS51190">
    <property type="entry name" value="FATC"/>
    <property type="match status" value="1"/>
</dbReference>
<dbReference type="Gene3D" id="3.30.1010.10">
    <property type="entry name" value="Phosphatidylinositol 3-kinase Catalytic Subunit, Chain A, domain 4"/>
    <property type="match status" value="1"/>
</dbReference>
<evidence type="ECO:0000256" key="11">
    <source>
        <dbReference type="SAM" id="MobiDB-lite"/>
    </source>
</evidence>
<evidence type="ECO:0000256" key="10">
    <source>
        <dbReference type="ARBA" id="ARBA00048679"/>
    </source>
</evidence>
<evidence type="ECO:0000259" key="13">
    <source>
        <dbReference type="PROSITE" id="PS51189"/>
    </source>
</evidence>
<comment type="similarity">
    <text evidence="1">Belongs to the PI3/PI4-kinase family.</text>
</comment>
<sequence length="2154" mass="245191">MTTTSTSNYHSYQATNKLMPGLLDLAVKAQQAKPDDQWIQSVNTSLLLLVSYEPANYRAYQYQLYLYLFGYQHKQAFSSSSSEDCLHYFDELLRFINYWGQDIDEQIVYQLLDVQSSPLYKIQSQYSYHSRLKNGLLLLLRFLIRVPVSDHTRNQLNHQLVTKLEEHRCSLKQQSNIKNSDESILERTMALIDQNDGSTASPTLADTPVKRLGDKQIQDTLFYNYLLLDTAAVWPMLRFENSLVSLEIVCMAWQNKCNDVFDSCFQLLKNFWASLHYMLEDEYAVEMITCLAADLLDHWKELSLQTRQSVCQFIKAVLVELYDTESLHLDVHTLFQPVVSGFLHAAGKERNSNTKQLILQLVTYYCQVFGSAEIIDLILERVQRSINNPHSKVQCASKDLLTSLNPFMISEVNRFDDYTTAFIQSIMMATPHTGSFRPVHYEIVMKHLGMSKHLLGGGEAHEDDSCQPLSIDEENSSDWARRLLHHCDTINNMKHVSIFAELKEGMELGSIVDLINNSEPLLCYWAMWESARYCMLSRLRTPFGGPQQTFAAFERMLQTLLSNAESKECDGDRNTDFLRHLLLLLDRLELQISNATDGCATASLPAVPRSSLIFFRTNKKTCHDYFLRIRPFLIAGAKIVRNDHLLITHATQILKELESAVPASDVSNWFKQINGYLRDLVEACIREKYMDLIYGMQAWYKKLIRKVQHVHPKSQLNFEGLIGPVKGAYEEAASNNVTWFQVAAQFASGRDEAAIKALTSLKSLVNQDEFGILDMLDRQVIHFYTCLEDYGSLQKALDNGSTVIDGFICESLRAFNAGNQASAKEQEEAVKNIKAFVANAPLESCLELSRLDTFRHWLVSSSSGTTNASTDDALHTGITTRLTGRILQVLKDGIFSNISSLLELQLLQSDWENLVASAKDWFYLTSGNVSNFHHLPPETKHWSRLSTYFERLYTHNNAFEHAEVSQCLGFIQLHAAKVARRQGNILLAENLVNKAVHIPDTEYLALYERTKILFTQCEYAQAMKTANSVLMHVTSAPGYEELKSKTYLRVARYLKSCPDTEVEGLLYQLDASLVKMQATDLQSAVEVSIDDALEKSIENNTSDGRPWFEYATHYYKQGWRILDDVTKADVSMPAVLWAKKKIQGVLGDAVSNASMDSKQVEKSIFALLLKYSSAVGDRELSDVDELNSDLKQLVPFLESNGQAIIVGALNVLQQMIIGKFYASAQAYFRYLSLDIHNQQQPDNSAKISSTSMIITATLRLLRILTKYGKALQLLFTKHIGMVRVDLWKPVIPQLFAQLNHPNDFVRQIIGKLISRICDEYPREIVYDVIVNSTSSKTNRETKQSLDTIANRMMDRNELLWVSTRRMAEELEKITVLLEERWLNKIASLQFDVMQQFTKLDQESERLQKSNMAPAEQETSFLKSYDSLMKFVITSIDRFLVETAHDSVASTPHEQWFQKSYGKQLIHACNLLQKPTSIKNYRQGWECFQQFHRQLMAETHKVRILELSQVSPYLHNMKNTPIGLPGQSENEEPCFIDSFGSNVIVLPTKTKPKKLDLKGTNGKKYSYLFKGLEDLHLDERIMQLLTTTNGLLSENGATALRGMRARTYAVIPLSDHSGMIQWVNDATPFFALFKKWQKRESTAHMLLSNDKPNEAYMQSLMQRPTEQFTAKVASILNSAGLRVTANRRYWPKEVLKKVYLELVKETPGDLLQKEIYYSSATATEWFKKSTSFARSLAVTSMIGYIIGLGDRHLDNILVDFRSGEVIHIDYNVCFEKGKRLRVPELVPYRLTQNLYGALGITGVDGQFKAAAEETLRVLRKHKEVLITLLDAFVYDPLVDWESEAMEAGHRQMMELQANLSLVATRVIKKQAEQDKERKIILGSLSGLRNNLHQWQESMLIEAETLNAEDASDEEEHGLEYDAMLSSATMEGGDATFMGRLPLYLLREVKSHLTNVYSLVRDSRSPAESIAPILESIIIIETDADNELRPAQNSAKTALDAITLITNELKKLDKQLIEKTNYESDWTYSQLLDFISTLSKSVQDYFTALRTLEEFGPDSVKNSSSSNALQEDEESGHVADDDKNAHQQASQGLYVIRPASNNHVTKIMKRIRSKLEGIDFGIQHKMNVSEQVARSIEQATSVDNLCMMYEGWTSWV</sequence>
<dbReference type="InterPro" id="IPR000403">
    <property type="entry name" value="PI3/4_kinase_cat_dom"/>
</dbReference>
<dbReference type="Gene3D" id="1.10.1070.11">
    <property type="entry name" value="Phosphatidylinositol 3-/4-kinase, catalytic domain"/>
    <property type="match status" value="1"/>
</dbReference>
<dbReference type="GO" id="GO:0005634">
    <property type="term" value="C:nucleus"/>
    <property type="evidence" value="ECO:0007669"/>
    <property type="project" value="TreeGrafter"/>
</dbReference>
<dbReference type="SMART" id="SM01345">
    <property type="entry name" value="Rapamycin_bind"/>
    <property type="match status" value="1"/>
</dbReference>
<organism evidence="15">
    <name type="scientific">Mucor ambiguus</name>
    <dbReference type="NCBI Taxonomy" id="91626"/>
    <lineage>
        <taxon>Eukaryota</taxon>
        <taxon>Fungi</taxon>
        <taxon>Fungi incertae sedis</taxon>
        <taxon>Mucoromycota</taxon>
        <taxon>Mucoromycotina</taxon>
        <taxon>Mucoromycetes</taxon>
        <taxon>Mucorales</taxon>
        <taxon>Mucorineae</taxon>
        <taxon>Mucoraceae</taxon>
        <taxon>Mucor</taxon>
    </lineage>
</organism>
<dbReference type="PROSITE" id="PS50290">
    <property type="entry name" value="PI3_4_KINASE_3"/>
    <property type="match status" value="1"/>
</dbReference>
<evidence type="ECO:0000256" key="9">
    <source>
        <dbReference type="ARBA" id="ARBA00047899"/>
    </source>
</evidence>
<dbReference type="InterPro" id="IPR011009">
    <property type="entry name" value="Kinase-like_dom_sf"/>
</dbReference>
<keyword evidence="3" id="KW-0723">Serine/threonine-protein kinase</keyword>
<evidence type="ECO:0000259" key="12">
    <source>
        <dbReference type="PROSITE" id="PS50290"/>
    </source>
</evidence>
<comment type="catalytic activity">
    <reaction evidence="10">
        <text>L-seryl-[protein] + ATP = O-phospho-L-seryl-[protein] + ADP + H(+)</text>
        <dbReference type="Rhea" id="RHEA:17989"/>
        <dbReference type="Rhea" id="RHEA-COMP:9863"/>
        <dbReference type="Rhea" id="RHEA-COMP:11604"/>
        <dbReference type="ChEBI" id="CHEBI:15378"/>
        <dbReference type="ChEBI" id="CHEBI:29999"/>
        <dbReference type="ChEBI" id="CHEBI:30616"/>
        <dbReference type="ChEBI" id="CHEBI:83421"/>
        <dbReference type="ChEBI" id="CHEBI:456216"/>
        <dbReference type="EC" id="2.7.11.1"/>
    </reaction>
</comment>
<dbReference type="InterPro" id="IPR057564">
    <property type="entry name" value="HEAT_ATR"/>
</dbReference>
<evidence type="ECO:0000313" key="16">
    <source>
        <dbReference type="Proteomes" id="UP000053815"/>
    </source>
</evidence>
<dbReference type="InterPro" id="IPR003152">
    <property type="entry name" value="FATC_dom"/>
</dbReference>
<dbReference type="GO" id="GO:0000184">
    <property type="term" value="P:nuclear-transcribed mRNA catabolic process, nonsense-mediated decay"/>
    <property type="evidence" value="ECO:0007669"/>
    <property type="project" value="UniProtKB-KW"/>
</dbReference>
<keyword evidence="8" id="KW-0866">Nonsense-mediated mRNA decay</keyword>
<gene>
    <name evidence="15" type="ORF">MAM1_0021c01822</name>
</gene>
<feature type="domain" description="FATC" evidence="14">
    <location>
        <begin position="2122"/>
        <end position="2154"/>
    </location>
</feature>
<dbReference type="InterPro" id="IPR050517">
    <property type="entry name" value="DDR_Repair_Kinase"/>
</dbReference>